<name>A0A087SZU5_STEMI</name>
<dbReference type="GO" id="GO:0090266">
    <property type="term" value="P:regulation of mitotic cell cycle spindle assembly checkpoint"/>
    <property type="evidence" value="ECO:0007669"/>
    <property type="project" value="TreeGrafter"/>
</dbReference>
<dbReference type="OrthoDB" id="10255000at2759"/>
<comment type="subcellular location">
    <subcellularLocation>
        <location evidence="1">Cytoplasm</location>
    </subcellularLocation>
</comment>
<evidence type="ECO:0000313" key="7">
    <source>
        <dbReference type="Proteomes" id="UP000054359"/>
    </source>
</evidence>
<dbReference type="GO" id="GO:0007059">
    <property type="term" value="P:chromosome segregation"/>
    <property type="evidence" value="ECO:0007669"/>
    <property type="project" value="TreeGrafter"/>
</dbReference>
<keyword evidence="3" id="KW-0175">Coiled coil</keyword>
<protein>
    <submittedName>
        <fullName evidence="6">CDK5 regulatory subunit-associated protein 2</fullName>
    </submittedName>
</protein>
<feature type="coiled-coil region" evidence="3">
    <location>
        <begin position="16"/>
        <end position="43"/>
    </location>
</feature>
<accession>A0A087SZU5</accession>
<gene>
    <name evidence="6" type="ORF">X975_13232</name>
</gene>
<feature type="domain" description="Centrosomin N-terminal motif 1" evidence="5">
    <location>
        <begin position="22"/>
        <end position="100"/>
    </location>
</feature>
<feature type="coiled-coil region" evidence="3">
    <location>
        <begin position="74"/>
        <end position="122"/>
    </location>
</feature>
<dbReference type="Proteomes" id="UP000054359">
    <property type="component" value="Unassembled WGS sequence"/>
</dbReference>
<dbReference type="STRING" id="407821.A0A087SZU5"/>
<keyword evidence="7" id="KW-1185">Reference proteome</keyword>
<feature type="compositionally biased region" description="Basic and acidic residues" evidence="4">
    <location>
        <begin position="257"/>
        <end position="270"/>
    </location>
</feature>
<dbReference type="InterPro" id="IPR012943">
    <property type="entry name" value="Cnn_1N"/>
</dbReference>
<dbReference type="GO" id="GO:0007099">
    <property type="term" value="P:centriole replication"/>
    <property type="evidence" value="ECO:0007669"/>
    <property type="project" value="TreeGrafter"/>
</dbReference>
<dbReference type="GO" id="GO:0043015">
    <property type="term" value="F:gamma-tubulin binding"/>
    <property type="evidence" value="ECO:0007669"/>
    <property type="project" value="TreeGrafter"/>
</dbReference>
<evidence type="ECO:0000259" key="5">
    <source>
        <dbReference type="Pfam" id="PF07989"/>
    </source>
</evidence>
<dbReference type="GO" id="GO:0097431">
    <property type="term" value="C:mitotic spindle pole"/>
    <property type="evidence" value="ECO:0007669"/>
    <property type="project" value="TreeGrafter"/>
</dbReference>
<proteinExistence type="predicted"/>
<feature type="region of interest" description="Disordered" evidence="4">
    <location>
        <begin position="252"/>
        <end position="271"/>
    </location>
</feature>
<dbReference type="GO" id="GO:0000132">
    <property type="term" value="P:establishment of mitotic spindle orientation"/>
    <property type="evidence" value="ECO:0007669"/>
    <property type="project" value="TreeGrafter"/>
</dbReference>
<dbReference type="PANTHER" id="PTHR46930">
    <property type="entry name" value="CDK5 REGULATORY SUBUNIT-ASSOCIATED PROTEIN 2"/>
    <property type="match status" value="1"/>
</dbReference>
<feature type="non-terminal residue" evidence="6">
    <location>
        <position position="376"/>
    </location>
</feature>
<evidence type="ECO:0000256" key="3">
    <source>
        <dbReference type="SAM" id="Coils"/>
    </source>
</evidence>
<feature type="coiled-coil region" evidence="3">
    <location>
        <begin position="156"/>
        <end position="190"/>
    </location>
</feature>
<evidence type="ECO:0000256" key="1">
    <source>
        <dbReference type="ARBA" id="ARBA00004496"/>
    </source>
</evidence>
<dbReference type="GO" id="GO:0046600">
    <property type="term" value="P:negative regulation of centriole replication"/>
    <property type="evidence" value="ECO:0007669"/>
    <property type="project" value="TreeGrafter"/>
</dbReference>
<dbReference type="AlphaFoldDB" id="A0A087SZU5"/>
<dbReference type="EMBL" id="KK112717">
    <property type="protein sequence ID" value="KFM58384.1"/>
    <property type="molecule type" value="Genomic_DNA"/>
</dbReference>
<dbReference type="PANTHER" id="PTHR46930:SF1">
    <property type="entry name" value="CDK5 REGULATORY SUBUNIT-ASSOCIATED PROTEIN 2"/>
    <property type="match status" value="1"/>
</dbReference>
<organism evidence="6 7">
    <name type="scientific">Stegodyphus mimosarum</name>
    <name type="common">African social velvet spider</name>
    <dbReference type="NCBI Taxonomy" id="407821"/>
    <lineage>
        <taxon>Eukaryota</taxon>
        <taxon>Metazoa</taxon>
        <taxon>Ecdysozoa</taxon>
        <taxon>Arthropoda</taxon>
        <taxon>Chelicerata</taxon>
        <taxon>Arachnida</taxon>
        <taxon>Araneae</taxon>
        <taxon>Araneomorphae</taxon>
        <taxon>Entelegynae</taxon>
        <taxon>Eresoidea</taxon>
        <taxon>Eresidae</taxon>
        <taxon>Stegodyphus</taxon>
    </lineage>
</organism>
<dbReference type="Pfam" id="PF07989">
    <property type="entry name" value="Cnn_1N"/>
    <property type="match status" value="1"/>
</dbReference>
<evidence type="ECO:0000256" key="2">
    <source>
        <dbReference type="ARBA" id="ARBA00022490"/>
    </source>
</evidence>
<keyword evidence="2" id="KW-0963">Cytoplasm</keyword>
<feature type="coiled-coil region" evidence="3">
    <location>
        <begin position="314"/>
        <end position="362"/>
    </location>
</feature>
<dbReference type="GO" id="GO:0008017">
    <property type="term" value="F:microtubule binding"/>
    <property type="evidence" value="ECO:0007669"/>
    <property type="project" value="TreeGrafter"/>
</dbReference>
<dbReference type="GO" id="GO:0035371">
    <property type="term" value="C:microtubule plus-end"/>
    <property type="evidence" value="ECO:0007669"/>
    <property type="project" value="TreeGrafter"/>
</dbReference>
<dbReference type="GO" id="GO:0005737">
    <property type="term" value="C:cytoplasm"/>
    <property type="evidence" value="ECO:0007669"/>
    <property type="project" value="UniProtKB-SubCell"/>
</dbReference>
<evidence type="ECO:0000256" key="4">
    <source>
        <dbReference type="SAM" id="MobiDB-lite"/>
    </source>
</evidence>
<dbReference type="GO" id="GO:0000242">
    <property type="term" value="C:pericentriolar material"/>
    <property type="evidence" value="ECO:0007669"/>
    <property type="project" value="TreeGrafter"/>
</dbReference>
<dbReference type="GO" id="GO:0001578">
    <property type="term" value="P:microtubule bundle formation"/>
    <property type="evidence" value="ECO:0007669"/>
    <property type="project" value="TreeGrafter"/>
</dbReference>
<sequence length="376" mass="42636">MDVGSSSQTGHLSPIQGTLTRTVREYEQTIDELKKENFELKLRIYLIEEDVAKHYRRINAPDSDDKNASNVHVAVDLKVETESLRNELNEKNKLLQDALDQAEKYASDLKELQDEYVQLQAQFSSFAEGPSLQDLELLEGEKENLLKESEYLKGLLSEKDKEVEVANSKAEEFENQVQVLTEKVKKSSMAIQGLVCKYRNDVEMIPKELRLIVQSAVTAANNENREDLAAAIENFKASLNQLMPMPPEICDSSFEPSRSKDESSQEDMHGHMQAVSSLNASESKYVSNEKLESLLTKSRSLSHSQEAENMPVDLSAVLKENEELKSEIEEKLSTINDLTATCNDLEQRTIQLQTELHDAIEKVKQNEMKPREEKGK</sequence>
<evidence type="ECO:0000313" key="6">
    <source>
        <dbReference type="EMBL" id="KFM58384.1"/>
    </source>
</evidence>
<dbReference type="InterPro" id="IPR042791">
    <property type="entry name" value="CDK5RAP2"/>
</dbReference>
<reference evidence="6 7" key="1">
    <citation type="submission" date="2013-11" db="EMBL/GenBank/DDBJ databases">
        <title>Genome sequencing of Stegodyphus mimosarum.</title>
        <authorList>
            <person name="Bechsgaard J."/>
        </authorList>
    </citation>
    <scope>NUCLEOTIDE SEQUENCE [LARGE SCALE GENOMIC DNA]</scope>
</reference>